<gene>
    <name evidence="2" type="ORF">JKX24_22245</name>
</gene>
<feature type="chain" id="PRO_5030706248" description="Type 1 fimbrial protein" evidence="1">
    <location>
        <begin position="21"/>
        <end position="96"/>
    </location>
</feature>
<accession>A0A7U0N5R7</accession>
<evidence type="ECO:0000313" key="2">
    <source>
        <dbReference type="EMBL" id="QQX52858.1"/>
    </source>
</evidence>
<keyword evidence="1" id="KW-0732">Signal</keyword>
<evidence type="ECO:0000256" key="1">
    <source>
        <dbReference type="SAM" id="SignalP"/>
    </source>
</evidence>
<dbReference type="EMBL" id="CP068391">
    <property type="protein sequence ID" value="QQX52858.1"/>
    <property type="molecule type" value="Genomic_DNA"/>
</dbReference>
<name>A0A7U0N5R7_SERPR</name>
<sequence length="96" mass="10297">MKNSIMALVLLALLPATLQAAQGGTIRFTGKITSPACTIKHQDEGIISSCFGQTSTNGNGYIITPLNKISPELVSNVTTEMINNNEKLKNITISYK</sequence>
<feature type="signal peptide" evidence="1">
    <location>
        <begin position="1"/>
        <end position="20"/>
    </location>
</feature>
<protein>
    <recommendedName>
        <fullName evidence="4">Type 1 fimbrial protein</fullName>
    </recommendedName>
</protein>
<dbReference type="RefSeq" id="WP_099062935.1">
    <property type="nucleotide sequence ID" value="NZ_CBCPIO010000001.1"/>
</dbReference>
<evidence type="ECO:0008006" key="4">
    <source>
        <dbReference type="Google" id="ProtNLM"/>
    </source>
</evidence>
<proteinExistence type="predicted"/>
<evidence type="ECO:0000313" key="3">
    <source>
        <dbReference type="Proteomes" id="UP000596176"/>
    </source>
</evidence>
<dbReference type="Proteomes" id="UP000596176">
    <property type="component" value="Chromosome"/>
</dbReference>
<organism evidence="2 3">
    <name type="scientific">Serratia proteamaculans</name>
    <dbReference type="NCBI Taxonomy" id="28151"/>
    <lineage>
        <taxon>Bacteria</taxon>
        <taxon>Pseudomonadati</taxon>
        <taxon>Pseudomonadota</taxon>
        <taxon>Gammaproteobacteria</taxon>
        <taxon>Enterobacterales</taxon>
        <taxon>Yersiniaceae</taxon>
        <taxon>Serratia</taxon>
    </lineage>
</organism>
<dbReference type="AlphaFoldDB" id="A0A7U0N5R7"/>
<reference evidence="2 3" key="1">
    <citation type="submission" date="2021-01" db="EMBL/GenBank/DDBJ databases">
        <title>Chromosome sequence of Serratia proteamaculans strain 94 rif-r, isolated from spoiled beef.</title>
        <authorList>
            <person name="Zaytseva Y.V."/>
            <person name="Iablokov S.N."/>
            <person name="Klyukina A."/>
        </authorList>
    </citation>
    <scope>NUCLEOTIDE SEQUENCE [LARGE SCALE GENOMIC DNA]</scope>
    <source>
        <strain evidence="2 3">94 rif-r</strain>
    </source>
</reference>